<name>A0AAV5S8I7_9BILA</name>
<protein>
    <submittedName>
        <fullName evidence="4">Uncharacterized protein</fullName>
    </submittedName>
</protein>
<dbReference type="PANTHER" id="PTHR48125:SF10">
    <property type="entry name" value="OS12G0136300 PROTEIN"/>
    <property type="match status" value="1"/>
</dbReference>
<feature type="non-terminal residue" evidence="4">
    <location>
        <position position="813"/>
    </location>
</feature>
<dbReference type="Proteomes" id="UP001432027">
    <property type="component" value="Unassembled WGS sequence"/>
</dbReference>
<keyword evidence="1" id="KW-0175">Coiled coil</keyword>
<dbReference type="AlphaFoldDB" id="A0AAV5S8I7"/>
<feature type="compositionally biased region" description="Basic and acidic residues" evidence="2">
    <location>
        <begin position="48"/>
        <end position="62"/>
    </location>
</feature>
<feature type="region of interest" description="Disordered" evidence="2">
    <location>
        <begin position="43"/>
        <end position="218"/>
    </location>
</feature>
<sequence length="813" mass="88541">MEVLTIGLVSTAIVIVIGFVLHKMWNKDEDTFAKARANKQITLLDDIAAPKKTTDNRKEKEKQQKKKEEKKKKAAANSADSKEDKPAAPAAAPASPPAAKPESPNPVTTAPTKKEQPKPEEPKKKETAAEPVALKKEEATPLQTSPAPEQKKPAQANGDKKANKKTSANKQVEEIENEEEFVEAKTKKNKKTEKKEAAPAPSAAPETTAPRHLSLKDLDTNKVVARLSSIDEIEIEYIEYLNNFFHETAINASRADKEAAIAKGKADESARALEKTKGDVKRLEKEMEGSSRLTHELATKAAAAGSEAQELKSRLAAIEVEKEKLCRDVDAAKKAAAAVVIPVLPDNKEELEKLNSDAKSASARIADLEEQLKATKESVAKERKQLEQSVLLQKTHEDTALGQEVLLAESRQNAKAIGERLTGLEQEKKSLEARLVEANKHCDELKEHAKQREATHAADTLSLKTMIEELNKEVHRFEEAKKEQTEMVSKLAAKEAELIKKCAALEDAEKQISAIKKGSESSSSAAEAQIAALTKRVSELSAALQEEKAARAAAAEIVVPVAEQKKEDVEEVVQLQKSAYLDAAPPTGPSADAEKVAELEKEVARLQEKNTELRTMNHSMVDQMNVLEKRIVANGVAAPAASPAPSTSAPAAEEKGGKKNKKKGRADKKEEAVAPAAAAPKEEKRAEEEERVRAERRLMQAHIGKLIGGATLDEAADTQAYEKWLKAAGASIKEAQEKAKKTPAPAPVAAPAAPSVPASDEETDQLRTENNTLRDALFLVTEELRTIEQLKTDREEDYVRRIAELEKKHGKAV</sequence>
<evidence type="ECO:0000313" key="4">
    <source>
        <dbReference type="EMBL" id="GMS79321.1"/>
    </source>
</evidence>
<feature type="region of interest" description="Disordered" evidence="2">
    <location>
        <begin position="638"/>
        <end position="693"/>
    </location>
</feature>
<feature type="compositionally biased region" description="Low complexity" evidence="2">
    <location>
        <begin position="198"/>
        <end position="210"/>
    </location>
</feature>
<keyword evidence="5" id="KW-1185">Reference proteome</keyword>
<evidence type="ECO:0000313" key="5">
    <source>
        <dbReference type="Proteomes" id="UP001432027"/>
    </source>
</evidence>
<feature type="compositionally biased region" description="Low complexity" evidence="2">
    <location>
        <begin position="747"/>
        <end position="758"/>
    </location>
</feature>
<keyword evidence="3" id="KW-0472">Membrane</keyword>
<feature type="compositionally biased region" description="Basic and acidic residues" evidence="2">
    <location>
        <begin position="112"/>
        <end position="139"/>
    </location>
</feature>
<feature type="compositionally biased region" description="Basic and acidic residues" evidence="2">
    <location>
        <begin position="680"/>
        <end position="693"/>
    </location>
</feature>
<feature type="transmembrane region" description="Helical" evidence="3">
    <location>
        <begin position="6"/>
        <end position="25"/>
    </location>
</feature>
<keyword evidence="3" id="KW-1133">Transmembrane helix</keyword>
<dbReference type="PANTHER" id="PTHR48125">
    <property type="entry name" value="LP07818P1"/>
    <property type="match status" value="1"/>
</dbReference>
<proteinExistence type="predicted"/>
<feature type="compositionally biased region" description="Basic residues" evidence="2">
    <location>
        <begin position="63"/>
        <end position="74"/>
    </location>
</feature>
<feature type="coiled-coil region" evidence="1">
    <location>
        <begin position="266"/>
        <end position="550"/>
    </location>
</feature>
<dbReference type="EMBL" id="BTSX01000001">
    <property type="protein sequence ID" value="GMS79321.1"/>
    <property type="molecule type" value="Genomic_DNA"/>
</dbReference>
<feature type="region of interest" description="Disordered" evidence="2">
    <location>
        <begin position="736"/>
        <end position="766"/>
    </location>
</feature>
<evidence type="ECO:0000256" key="2">
    <source>
        <dbReference type="SAM" id="MobiDB-lite"/>
    </source>
</evidence>
<reference evidence="4" key="1">
    <citation type="submission" date="2023-10" db="EMBL/GenBank/DDBJ databases">
        <title>Genome assembly of Pristionchus species.</title>
        <authorList>
            <person name="Yoshida K."/>
            <person name="Sommer R.J."/>
        </authorList>
    </citation>
    <scope>NUCLEOTIDE SEQUENCE</scope>
    <source>
        <strain evidence="4">RS0144</strain>
    </source>
</reference>
<evidence type="ECO:0000256" key="3">
    <source>
        <dbReference type="SAM" id="Phobius"/>
    </source>
</evidence>
<organism evidence="4 5">
    <name type="scientific">Pristionchus entomophagus</name>
    <dbReference type="NCBI Taxonomy" id="358040"/>
    <lineage>
        <taxon>Eukaryota</taxon>
        <taxon>Metazoa</taxon>
        <taxon>Ecdysozoa</taxon>
        <taxon>Nematoda</taxon>
        <taxon>Chromadorea</taxon>
        <taxon>Rhabditida</taxon>
        <taxon>Rhabditina</taxon>
        <taxon>Diplogasteromorpha</taxon>
        <taxon>Diplogasteroidea</taxon>
        <taxon>Neodiplogasteridae</taxon>
        <taxon>Pristionchus</taxon>
    </lineage>
</organism>
<comment type="caution">
    <text evidence="4">The sequence shown here is derived from an EMBL/GenBank/DDBJ whole genome shotgun (WGS) entry which is preliminary data.</text>
</comment>
<accession>A0AAV5S8I7</accession>
<feature type="compositionally biased region" description="Low complexity" evidence="2">
    <location>
        <begin position="638"/>
        <end position="651"/>
    </location>
</feature>
<evidence type="ECO:0000256" key="1">
    <source>
        <dbReference type="SAM" id="Coils"/>
    </source>
</evidence>
<gene>
    <name evidence="4" type="ORF">PENTCL1PPCAC_1496</name>
</gene>
<keyword evidence="3" id="KW-0812">Transmembrane</keyword>